<proteinExistence type="predicted"/>
<name>A0A3A2ZM51_9EURO</name>
<sequence length="296" mass="32487">MHLPKATAFNNQHQKIRYTLGHVFASILILESAKAHNTSSTESNNARKSPTSRNLLSMSSLLYRTRGIRIFLSGLPAAITYNVAQYLIANSLLTLIFGDGLLNPVAEVLSSVLLSELHLHWTQATILAKPAKLTKLRHSKRRWKALAIPSLALAAAKVLMGSIPGYMHKATRIFAEGSDASAELSVAHLVSTEVLAALLVLAIRLFVFLPASAVLEYVEVSFLARTDETVVPCLQKKRGAKVAELLEFENMPLDFGAAHRVVRFSTCIWLLGLHLKKCAVVFCVDLTVWGLVQLLL</sequence>
<dbReference type="STRING" id="2070753.A0A3A2ZM51"/>
<keyword evidence="1" id="KW-0812">Transmembrane</keyword>
<dbReference type="OrthoDB" id="2896006at2759"/>
<dbReference type="AlphaFoldDB" id="A0A3A2ZM51"/>
<keyword evidence="3" id="KW-1185">Reference proteome</keyword>
<keyword evidence="1" id="KW-0472">Membrane</keyword>
<keyword evidence="1" id="KW-1133">Transmembrane helix</keyword>
<comment type="caution">
    <text evidence="2">The sequence shown here is derived from an EMBL/GenBank/DDBJ whole genome shotgun (WGS) entry which is preliminary data.</text>
</comment>
<dbReference type="EMBL" id="MVGC01000167">
    <property type="protein sequence ID" value="RJE22467.1"/>
    <property type="molecule type" value="Genomic_DNA"/>
</dbReference>
<evidence type="ECO:0000313" key="2">
    <source>
        <dbReference type="EMBL" id="RJE22467.1"/>
    </source>
</evidence>
<evidence type="ECO:0000313" key="3">
    <source>
        <dbReference type="Proteomes" id="UP000266188"/>
    </source>
</evidence>
<accession>A0A3A2ZM51</accession>
<reference evidence="3" key="1">
    <citation type="submission" date="2017-02" db="EMBL/GenBank/DDBJ databases">
        <authorList>
            <person name="Tafer H."/>
            <person name="Lopandic K."/>
        </authorList>
    </citation>
    <scope>NUCLEOTIDE SEQUENCE [LARGE SCALE GENOMIC DNA]</scope>
    <source>
        <strain evidence="3">CBS 366.77</strain>
    </source>
</reference>
<feature type="transmembrane region" description="Helical" evidence="1">
    <location>
        <begin position="186"/>
        <end position="207"/>
    </location>
</feature>
<protein>
    <submittedName>
        <fullName evidence="2">Uncharacterized protein</fullName>
    </submittedName>
</protein>
<dbReference type="Proteomes" id="UP000266188">
    <property type="component" value="Unassembled WGS sequence"/>
</dbReference>
<evidence type="ECO:0000256" key="1">
    <source>
        <dbReference type="SAM" id="Phobius"/>
    </source>
</evidence>
<feature type="transmembrane region" description="Helical" evidence="1">
    <location>
        <begin position="145"/>
        <end position="166"/>
    </location>
</feature>
<organism evidence="2 3">
    <name type="scientific">Aspergillus sclerotialis</name>
    <dbReference type="NCBI Taxonomy" id="2070753"/>
    <lineage>
        <taxon>Eukaryota</taxon>
        <taxon>Fungi</taxon>
        <taxon>Dikarya</taxon>
        <taxon>Ascomycota</taxon>
        <taxon>Pezizomycotina</taxon>
        <taxon>Eurotiomycetes</taxon>
        <taxon>Eurotiomycetidae</taxon>
        <taxon>Eurotiales</taxon>
        <taxon>Aspergillaceae</taxon>
        <taxon>Aspergillus</taxon>
        <taxon>Aspergillus subgen. Polypaecilum</taxon>
    </lineage>
</organism>
<gene>
    <name evidence="2" type="ORF">PHISCL_05199</name>
</gene>